<dbReference type="VEuPathDB" id="PlasmoDB:PBANKA_MIT01800"/>
<dbReference type="PANTHER" id="PTHR10422:SF18">
    <property type="entry name" value="CYTOCHROME C OXIDASE SUBUNIT 1"/>
    <property type="match status" value="1"/>
</dbReference>
<dbReference type="InterPro" id="IPR023616">
    <property type="entry name" value="Cyt_c_oxase-like_su1_dom"/>
</dbReference>
<evidence type="ECO:0000256" key="5">
    <source>
        <dbReference type="ARBA" id="ARBA00022660"/>
    </source>
</evidence>
<dbReference type="InterPro" id="IPR005797">
    <property type="entry name" value="Cyt_b/b6_N"/>
</dbReference>
<keyword evidence="3" id="KW-0813">Transport</keyword>
<keyword evidence="18" id="KW-0560">Oxidoreductase</keyword>
<feature type="transmembrane region" description="Helical" evidence="14">
    <location>
        <begin position="277"/>
        <end position="294"/>
    </location>
</feature>
<evidence type="ECO:0000256" key="1">
    <source>
        <dbReference type="ARBA" id="ARBA00004448"/>
    </source>
</evidence>
<dbReference type="GO" id="GO:0015990">
    <property type="term" value="P:electron transport coupled proton transport"/>
    <property type="evidence" value="ECO:0007669"/>
    <property type="project" value="TreeGrafter"/>
</dbReference>
<dbReference type="PRINTS" id="PR01165">
    <property type="entry name" value="CYCOXIDASEI"/>
</dbReference>
<feature type="transmembrane region" description="Helical" evidence="14">
    <location>
        <begin position="345"/>
        <end position="369"/>
    </location>
</feature>
<comment type="subcellular location">
    <subcellularLocation>
        <location evidence="1">Mitochondrion inner membrane</location>
        <topology evidence="1">Multi-pass membrane protein</topology>
    </subcellularLocation>
</comment>
<feature type="transmembrane region" description="Helical" evidence="14">
    <location>
        <begin position="449"/>
        <end position="469"/>
    </location>
</feature>
<evidence type="ECO:0000256" key="11">
    <source>
        <dbReference type="ARBA" id="ARBA00023004"/>
    </source>
</evidence>
<feature type="transmembrane region" description="Helical" evidence="14">
    <location>
        <begin position="221"/>
        <end position="240"/>
    </location>
</feature>
<dbReference type="InterPro" id="IPR000883">
    <property type="entry name" value="Cyt_C_Oxase_1"/>
</dbReference>
<dbReference type="AlphaFoldDB" id="A0A1D3L7N4"/>
<dbReference type="SUPFAM" id="SSF81342">
    <property type="entry name" value="Transmembrane di-heme cytochromes"/>
    <property type="match status" value="1"/>
</dbReference>
<evidence type="ECO:0000259" key="16">
    <source>
        <dbReference type="PROSITE" id="PS51002"/>
    </source>
</evidence>
<evidence type="ECO:0000256" key="10">
    <source>
        <dbReference type="ARBA" id="ARBA00022989"/>
    </source>
</evidence>
<dbReference type="CDD" id="cd00284">
    <property type="entry name" value="Cytochrome_b_N"/>
    <property type="match status" value="1"/>
</dbReference>
<feature type="transmembrane region" description="Helical" evidence="14">
    <location>
        <begin position="481"/>
        <end position="506"/>
    </location>
</feature>
<keyword evidence="12" id="KW-0496">Mitochondrion</keyword>
<dbReference type="PROSITE" id="PS00077">
    <property type="entry name" value="COX1_CUB"/>
    <property type="match status" value="1"/>
</dbReference>
<dbReference type="Proteomes" id="UP000219974">
    <property type="component" value="Unassembled WGS sequence"/>
</dbReference>
<dbReference type="VEuPathDB" id="PlasmoDB:PBANKA_MIT01900"/>
<dbReference type="Pfam" id="PF00033">
    <property type="entry name" value="Cytochrome_B"/>
    <property type="match status" value="1"/>
</dbReference>
<dbReference type="GO" id="GO:0004129">
    <property type="term" value="F:cytochrome-c oxidase activity"/>
    <property type="evidence" value="ECO:0007669"/>
    <property type="project" value="InterPro"/>
</dbReference>
<evidence type="ECO:0000256" key="3">
    <source>
        <dbReference type="ARBA" id="ARBA00022448"/>
    </source>
</evidence>
<accession>A0A1D3L7N4</accession>
<evidence type="ECO:0000259" key="17">
    <source>
        <dbReference type="PROSITE" id="PS51003"/>
    </source>
</evidence>
<evidence type="ECO:0000256" key="9">
    <source>
        <dbReference type="ARBA" id="ARBA00022982"/>
    </source>
</evidence>
<feature type="transmembrane region" description="Helical" evidence="14">
    <location>
        <begin position="518"/>
        <end position="541"/>
    </location>
</feature>
<feature type="transmembrane region" description="Helical" evidence="14">
    <location>
        <begin position="247"/>
        <end position="265"/>
    </location>
</feature>
<name>A0A1D3L7N4_PLABE</name>
<keyword evidence="5" id="KW-0679">Respiratory chain</keyword>
<evidence type="ECO:0000313" key="19">
    <source>
        <dbReference type="Proteomes" id="UP000219974"/>
    </source>
</evidence>
<dbReference type="GO" id="GO:0016491">
    <property type="term" value="F:oxidoreductase activity"/>
    <property type="evidence" value="ECO:0007669"/>
    <property type="project" value="UniProtKB-UniRule"/>
</dbReference>
<evidence type="ECO:0000256" key="7">
    <source>
        <dbReference type="ARBA" id="ARBA00022723"/>
    </source>
</evidence>
<dbReference type="InterPro" id="IPR016174">
    <property type="entry name" value="Di-haem_cyt_TM"/>
</dbReference>
<evidence type="ECO:0000259" key="15">
    <source>
        <dbReference type="PROSITE" id="PS50855"/>
    </source>
</evidence>
<dbReference type="GO" id="GO:0005743">
    <property type="term" value="C:mitochondrial inner membrane"/>
    <property type="evidence" value="ECO:0007669"/>
    <property type="project" value="UniProtKB-SubCell"/>
</dbReference>
<feature type="transmembrane region" description="Helical" evidence="14">
    <location>
        <begin position="561"/>
        <end position="579"/>
    </location>
</feature>
<gene>
    <name evidence="18" type="primary">CYTB</name>
    <name evidence="18" type="ORF">PBSP11RLL_000512200</name>
</gene>
<keyword evidence="6 14" id="KW-0812">Transmembrane</keyword>
<dbReference type="PANTHER" id="PTHR10422">
    <property type="entry name" value="CYTOCHROME C OXIDASE SUBUNIT 1"/>
    <property type="match status" value="1"/>
</dbReference>
<evidence type="ECO:0000256" key="6">
    <source>
        <dbReference type="ARBA" id="ARBA00022692"/>
    </source>
</evidence>
<dbReference type="GO" id="GO:0006123">
    <property type="term" value="P:mitochondrial electron transport, cytochrome c to oxygen"/>
    <property type="evidence" value="ECO:0007669"/>
    <property type="project" value="TreeGrafter"/>
</dbReference>
<evidence type="ECO:0000256" key="4">
    <source>
        <dbReference type="ARBA" id="ARBA00022617"/>
    </source>
</evidence>
<keyword evidence="7" id="KW-0479">Metal-binding</keyword>
<dbReference type="GO" id="GO:0046872">
    <property type="term" value="F:metal ion binding"/>
    <property type="evidence" value="ECO:0007669"/>
    <property type="project" value="UniProtKB-KW"/>
</dbReference>
<keyword evidence="8" id="KW-0999">Mitochondrion inner membrane</keyword>
<dbReference type="PROSITE" id="PS50855">
    <property type="entry name" value="COX1"/>
    <property type="match status" value="1"/>
</dbReference>
<dbReference type="InterPro" id="IPR005798">
    <property type="entry name" value="Cyt_b/b6_C"/>
</dbReference>
<dbReference type="InterPro" id="IPR048259">
    <property type="entry name" value="Cytochrome_b_N_euk/bac"/>
</dbReference>
<feature type="transmembrane region" description="Helical" evidence="14">
    <location>
        <begin position="76"/>
        <end position="94"/>
    </location>
</feature>
<keyword evidence="13 14" id="KW-0472">Membrane</keyword>
<evidence type="ECO:0000256" key="8">
    <source>
        <dbReference type="ARBA" id="ARBA00022792"/>
    </source>
</evidence>
<keyword evidence="4" id="KW-0349">Heme</keyword>
<dbReference type="Gene3D" id="1.20.210.10">
    <property type="entry name" value="Cytochrome c oxidase-like, subunit I domain"/>
    <property type="match status" value="1"/>
</dbReference>
<reference evidence="18 19" key="1">
    <citation type="submission" date="2016-08" db="EMBL/GenBank/DDBJ databases">
        <authorList>
            <consortium name="Pathogen Informatics"/>
        </authorList>
    </citation>
    <scope>NUCLEOTIDE SEQUENCE [LARGE SCALE GENOMIC DNA]</scope>
    <source>
        <strain evidence="18 19">SP11 RLL</strain>
    </source>
</reference>
<keyword evidence="9" id="KW-0249">Electron transport</keyword>
<dbReference type="SUPFAM" id="SSF81442">
    <property type="entry name" value="Cytochrome c oxidase subunit I-like"/>
    <property type="match status" value="1"/>
</dbReference>
<keyword evidence="11" id="KW-0408">Iron</keyword>
<feature type="domain" description="Cytochrome b/b6 C-terminal region profile" evidence="17">
    <location>
        <begin position="200"/>
        <end position="294"/>
    </location>
</feature>
<dbReference type="GO" id="GO:0020037">
    <property type="term" value="F:heme binding"/>
    <property type="evidence" value="ECO:0007669"/>
    <property type="project" value="InterPro"/>
</dbReference>
<feature type="transmembrane region" description="Helical" evidence="14">
    <location>
        <begin position="134"/>
        <end position="157"/>
    </location>
</feature>
<dbReference type="PROSITE" id="PS51002">
    <property type="entry name" value="CYTB_NTER"/>
    <property type="match status" value="1"/>
</dbReference>
<dbReference type="InterPro" id="IPR036927">
    <property type="entry name" value="Cyt_c_oxase-like_su1_sf"/>
</dbReference>
<protein>
    <recommendedName>
        <fullName evidence="2">Cytochrome b</fullName>
    </recommendedName>
</protein>
<evidence type="ECO:0000313" key="18">
    <source>
        <dbReference type="EMBL" id="SCL84058.1"/>
    </source>
</evidence>
<feature type="transmembrane region" description="Helical" evidence="14">
    <location>
        <begin position="412"/>
        <end position="437"/>
    </location>
</feature>
<feature type="transmembrane region" description="Helical" evidence="14">
    <location>
        <begin position="381"/>
        <end position="400"/>
    </location>
</feature>
<evidence type="ECO:0000256" key="2">
    <source>
        <dbReference type="ARBA" id="ARBA00013531"/>
    </source>
</evidence>
<dbReference type="InterPro" id="IPR027387">
    <property type="entry name" value="Cytb/b6-like_sf"/>
</dbReference>
<sequence>MNYNSINLVKTHLINYPCPLNINFLWNYGFLLGIIFFIQILTGVFLASRYSPEISYAYYSIQHILRELWSGWCFRYMHATGASLVFFLTYLHILRGLNYSYLYLPLSWISGLIIFALFIVTAFIGYVLPWGQMSYWGATVITNLLSGIPSLVIWLCGGYTVSDPTIKRFFVLHFILPFVALCIVFIHIFFLHLHGSTNPLGYDTALKIPFYPNLLSLDVKGFNNILILFLIQSIFGVIPLSHPDNAIVVNTYVTPLQIVPEWYFLPFYAMLKTIPSKNAGLVIVIASLQLLFLLAEQRNLTTIIQFKMVFILTGGVLMLLSDLHFNTLFFDPTFAGDPILYQHLFWFFGHPEVYILILPAFGVISHVISTNYCRSLFGNQSMILAMGCIAVLGSVVWVHHMYTTGLEVDTRAFFTSTTILISIPTGTKVFNWLCTYMSSNFGITHSSSLLCLLFICTFTFGGTTGVILGNGAIDIALHDTYYVIAHFHFVLSIGAIIALFTCVSFFQESFFGKTLRENTLIVLWSILFFIGVILTFLPMHFLGFNVMPRRIPDYPDALNGWNMICSIGSTMTLFGLLIFK</sequence>
<evidence type="ECO:0000256" key="13">
    <source>
        <dbReference type="ARBA" id="ARBA00023136"/>
    </source>
</evidence>
<dbReference type="Pfam" id="PF00115">
    <property type="entry name" value="COX1"/>
    <property type="match status" value="1"/>
</dbReference>
<proteinExistence type="predicted"/>
<keyword evidence="10 14" id="KW-1133">Transmembrane helix</keyword>
<evidence type="ECO:0000256" key="14">
    <source>
        <dbReference type="SAM" id="Phobius"/>
    </source>
</evidence>
<feature type="domain" description="Cytochrome oxidase subunit I profile" evidence="15">
    <location>
        <begin position="74"/>
        <end position="580"/>
    </location>
</feature>
<organism evidence="18 19">
    <name type="scientific">Plasmodium berghei</name>
    <dbReference type="NCBI Taxonomy" id="5821"/>
    <lineage>
        <taxon>Eukaryota</taxon>
        <taxon>Sar</taxon>
        <taxon>Alveolata</taxon>
        <taxon>Apicomplexa</taxon>
        <taxon>Aconoidasida</taxon>
        <taxon>Haemosporida</taxon>
        <taxon>Plasmodiidae</taxon>
        <taxon>Plasmodium</taxon>
        <taxon>Plasmodium (Vinckeia)</taxon>
    </lineage>
</organism>
<dbReference type="EMBL" id="FMIH01000190">
    <property type="protein sequence ID" value="SCL84058.1"/>
    <property type="molecule type" value="Genomic_DNA"/>
</dbReference>
<feature type="transmembrane region" description="Helical" evidence="14">
    <location>
        <begin position="169"/>
        <end position="190"/>
    </location>
</feature>
<feature type="transmembrane region" description="Helical" evidence="14">
    <location>
        <begin position="106"/>
        <end position="128"/>
    </location>
</feature>
<feature type="transmembrane region" description="Helical" evidence="14">
    <location>
        <begin position="25"/>
        <end position="47"/>
    </location>
</feature>
<feature type="domain" description="Cytochrome b/b6 N-terminal region profile" evidence="16">
    <location>
        <begin position="1"/>
        <end position="200"/>
    </location>
</feature>
<dbReference type="Gene3D" id="1.20.810.10">
    <property type="entry name" value="Cytochrome Bc1 Complex, Chain C"/>
    <property type="match status" value="1"/>
</dbReference>
<evidence type="ECO:0000256" key="12">
    <source>
        <dbReference type="ARBA" id="ARBA00023128"/>
    </source>
</evidence>
<dbReference type="PROSITE" id="PS51003">
    <property type="entry name" value="CYTB_CTER"/>
    <property type="match status" value="1"/>
</dbReference>
<feature type="transmembrane region" description="Helical" evidence="14">
    <location>
        <begin position="306"/>
        <end position="325"/>
    </location>
</feature>
<dbReference type="InterPro" id="IPR023615">
    <property type="entry name" value="Cyt_c_Oxase_su1_BS"/>
</dbReference>